<feature type="transmembrane region" description="Helical" evidence="2">
    <location>
        <begin position="251"/>
        <end position="273"/>
    </location>
</feature>
<feature type="transmembrane region" description="Helical" evidence="2">
    <location>
        <begin position="426"/>
        <end position="446"/>
    </location>
</feature>
<gene>
    <name evidence="3" type="ORF">PBRA_007177</name>
</gene>
<accession>A0A0G4IUP3</accession>
<feature type="transmembrane region" description="Helical" evidence="2">
    <location>
        <begin position="507"/>
        <end position="528"/>
    </location>
</feature>
<feature type="transmembrane region" description="Helical" evidence="2">
    <location>
        <begin position="340"/>
        <end position="365"/>
    </location>
</feature>
<feature type="transmembrane region" description="Helical" evidence="2">
    <location>
        <begin position="477"/>
        <end position="501"/>
    </location>
</feature>
<keyword evidence="2" id="KW-1133">Transmembrane helix</keyword>
<evidence type="ECO:0000256" key="2">
    <source>
        <dbReference type="SAM" id="Phobius"/>
    </source>
</evidence>
<protein>
    <recommendedName>
        <fullName evidence="5">Transmembrane protein</fullName>
    </recommendedName>
</protein>
<keyword evidence="2" id="KW-0812">Transmembrane</keyword>
<sequence>MILYVTSRAVAVAAPVRAASPRRQRLHHWFRSFDIIARGTLYSWTSTYNSTSSDAHWPVSYAMRGEVPRASVTRFLCCCITMRVAFGTVTFHSGVLDGVTLYSPSVTSFIGPQPGDSDDPITGAVVVYNDDLCDPNGAASTTMVSGLIVLASTDAVTSASCSQETIYLNMVSRGAAGILLPGMLAVPGMLMFYQDGSRGARTRFSHTMCLRIQPTEVEYHAALAMAPHLNATIFPDPNVWGTMYASLPYQIFVRILPGLTLIVSGLLAMAFLVQHTAIMNDRYNEAVVASRRTGRRRLQFFLSIVDLPYAALVLETITATLAGAFLIVSGYSSNATLPASVVGFFTTLLTGWGMDCSLVSARLWAKKLADITPGRRPSLITRIVEGDFWIASVFLYLVPVVFDTLFSVCLATNIHSPGILASGPSITILLQLIISSNVIVGVVRYYRTVSGIHHNVRNAVERDASVDRLMIRLSRCALGLAISMLLSCSGSLMLGAAPRYAYTPNGYFVAATLFCTGRALDSAFRVLMFQPRRRDIHLQGRGTQPPPTLVASAKKKTTVFDQQQ</sequence>
<keyword evidence="4" id="KW-1185">Reference proteome</keyword>
<dbReference type="AlphaFoldDB" id="A0A0G4IUP3"/>
<proteinExistence type="predicted"/>
<dbReference type="Proteomes" id="UP000039324">
    <property type="component" value="Unassembled WGS sequence"/>
</dbReference>
<evidence type="ECO:0000256" key="1">
    <source>
        <dbReference type="SAM" id="MobiDB-lite"/>
    </source>
</evidence>
<feature type="region of interest" description="Disordered" evidence="1">
    <location>
        <begin position="537"/>
        <end position="564"/>
    </location>
</feature>
<keyword evidence="2" id="KW-0472">Membrane</keyword>
<name>A0A0G4IUP3_PLABS</name>
<evidence type="ECO:0008006" key="5">
    <source>
        <dbReference type="Google" id="ProtNLM"/>
    </source>
</evidence>
<feature type="transmembrane region" description="Helical" evidence="2">
    <location>
        <begin position="300"/>
        <end position="328"/>
    </location>
</feature>
<dbReference type="EMBL" id="CDSF01000089">
    <property type="protein sequence ID" value="CEO99063.1"/>
    <property type="molecule type" value="Genomic_DNA"/>
</dbReference>
<feature type="transmembrane region" description="Helical" evidence="2">
    <location>
        <begin position="386"/>
        <end position="414"/>
    </location>
</feature>
<evidence type="ECO:0000313" key="3">
    <source>
        <dbReference type="EMBL" id="CEO99063.1"/>
    </source>
</evidence>
<organism evidence="3 4">
    <name type="scientific">Plasmodiophora brassicae</name>
    <name type="common">Clubroot disease agent</name>
    <dbReference type="NCBI Taxonomy" id="37360"/>
    <lineage>
        <taxon>Eukaryota</taxon>
        <taxon>Sar</taxon>
        <taxon>Rhizaria</taxon>
        <taxon>Endomyxa</taxon>
        <taxon>Phytomyxea</taxon>
        <taxon>Plasmodiophorida</taxon>
        <taxon>Plasmodiophoridae</taxon>
        <taxon>Plasmodiophora</taxon>
    </lineage>
</organism>
<evidence type="ECO:0000313" key="4">
    <source>
        <dbReference type="Proteomes" id="UP000039324"/>
    </source>
</evidence>
<reference evidence="3 4" key="1">
    <citation type="submission" date="2015-02" db="EMBL/GenBank/DDBJ databases">
        <authorList>
            <person name="Chooi Y.-H."/>
        </authorList>
    </citation>
    <scope>NUCLEOTIDE SEQUENCE [LARGE SCALE GENOMIC DNA]</scope>
    <source>
        <strain evidence="3">E3</strain>
    </source>
</reference>